<accession>A0AA86UQW9</accession>
<organism evidence="2">
    <name type="scientific">Hexamita inflata</name>
    <dbReference type="NCBI Taxonomy" id="28002"/>
    <lineage>
        <taxon>Eukaryota</taxon>
        <taxon>Metamonada</taxon>
        <taxon>Diplomonadida</taxon>
        <taxon>Hexamitidae</taxon>
        <taxon>Hexamitinae</taxon>
        <taxon>Hexamita</taxon>
    </lineage>
</organism>
<feature type="region of interest" description="Disordered" evidence="1">
    <location>
        <begin position="121"/>
        <end position="166"/>
    </location>
</feature>
<proteinExistence type="predicted"/>
<reference evidence="2" key="1">
    <citation type="submission" date="2023-06" db="EMBL/GenBank/DDBJ databases">
        <authorList>
            <person name="Kurt Z."/>
        </authorList>
    </citation>
    <scope>NUCLEOTIDE SEQUENCE</scope>
</reference>
<gene>
    <name evidence="2" type="ORF">HINF_LOCUS48872</name>
    <name evidence="3" type="ORF">HINF_LOCUS50588</name>
</gene>
<evidence type="ECO:0000313" key="3">
    <source>
        <dbReference type="EMBL" id="CAL6063023.1"/>
    </source>
</evidence>
<name>A0AA86UQW9_9EUKA</name>
<keyword evidence="4" id="KW-1185">Reference proteome</keyword>
<feature type="compositionally biased region" description="Basic and acidic residues" evidence="1">
    <location>
        <begin position="122"/>
        <end position="139"/>
    </location>
</feature>
<feature type="compositionally biased region" description="Basic and acidic residues" evidence="1">
    <location>
        <begin position="74"/>
        <end position="87"/>
    </location>
</feature>
<sequence length="166" mass="19092">MEIQLFEITGQITPNTIHFQQILLDGRLKGQSGASIILKEAVLNHKQIVRSCGPIIEENKPPTNKPHGTTKSQNTKEVREESKAETKNDFLRSIEELKQYKEFEQKQFEDKITSLIPNIPTKQDEVKLKNQDPSSEKTETMQTKSKTNLKRLTEPQMENWDSLMIG</sequence>
<evidence type="ECO:0000256" key="1">
    <source>
        <dbReference type="SAM" id="MobiDB-lite"/>
    </source>
</evidence>
<protein>
    <submittedName>
        <fullName evidence="3">Hypothetical_protein</fullName>
    </submittedName>
</protein>
<evidence type="ECO:0000313" key="4">
    <source>
        <dbReference type="Proteomes" id="UP001642409"/>
    </source>
</evidence>
<comment type="caution">
    <text evidence="2">The sequence shown here is derived from an EMBL/GenBank/DDBJ whole genome shotgun (WGS) entry which is preliminary data.</text>
</comment>
<feature type="region of interest" description="Disordered" evidence="1">
    <location>
        <begin position="55"/>
        <end position="87"/>
    </location>
</feature>
<dbReference type="EMBL" id="CAXDID020000243">
    <property type="protein sequence ID" value="CAL6063023.1"/>
    <property type="molecule type" value="Genomic_DNA"/>
</dbReference>
<reference evidence="3 4" key="2">
    <citation type="submission" date="2024-07" db="EMBL/GenBank/DDBJ databases">
        <authorList>
            <person name="Akdeniz Z."/>
        </authorList>
    </citation>
    <scope>NUCLEOTIDE SEQUENCE [LARGE SCALE GENOMIC DNA]</scope>
</reference>
<dbReference type="Proteomes" id="UP001642409">
    <property type="component" value="Unassembled WGS sequence"/>
</dbReference>
<dbReference type="AlphaFoldDB" id="A0AA86UQW9"/>
<evidence type="ECO:0000313" key="2">
    <source>
        <dbReference type="EMBL" id="CAI9961227.1"/>
    </source>
</evidence>
<dbReference type="EMBL" id="CATOUU010000938">
    <property type="protein sequence ID" value="CAI9961227.1"/>
    <property type="molecule type" value="Genomic_DNA"/>
</dbReference>